<protein>
    <recommendedName>
        <fullName evidence="3">Carboxylic ester hydrolase</fullName>
        <ecNumber evidence="3">3.1.1.-</ecNumber>
    </recommendedName>
</protein>
<reference evidence="5" key="1">
    <citation type="submission" date="2016-05" db="EMBL/GenBank/DDBJ databases">
        <title>Lichen genome sequencing reveals its rich biosynthetic potential.</title>
        <authorList>
            <person name="Bertrand R.L."/>
            <person name="Abdel-Hameed M."/>
            <person name="Sorensen J.L."/>
        </authorList>
    </citation>
    <scope>NUCLEOTIDE SEQUENCE</scope>
</reference>
<dbReference type="InterPro" id="IPR050309">
    <property type="entry name" value="Type-B_Carboxylest/Lipase"/>
</dbReference>
<dbReference type="InterPro" id="IPR019819">
    <property type="entry name" value="Carboxylesterase_B_CS"/>
</dbReference>
<dbReference type="PANTHER" id="PTHR11559">
    <property type="entry name" value="CARBOXYLESTERASE"/>
    <property type="match status" value="1"/>
</dbReference>
<dbReference type="InterPro" id="IPR029058">
    <property type="entry name" value="AB_hydrolase_fold"/>
</dbReference>
<evidence type="ECO:0000256" key="1">
    <source>
        <dbReference type="ARBA" id="ARBA00005964"/>
    </source>
</evidence>
<dbReference type="PROSITE" id="PS00122">
    <property type="entry name" value="CARBOXYLESTERASE_B_1"/>
    <property type="match status" value="1"/>
</dbReference>
<comment type="similarity">
    <text evidence="1 3">Belongs to the type-B carboxylesterase/lipase family.</text>
</comment>
<sequence>MGQTAMAYCNTSVLAFNPVELTSSGAEKRLNGHASNLKNNALLIFRKPSSSIHIDWTLNFTQSGAAWLQRMFLFLCLLFCSSLAAPTNLNSTSLPIVDLGYERHQALAYNITGQYYNFTNIRYGEPPVGERRFAAPVAPVNSSQTVVNGSQGGDCPAVFPCWFNIQTEFVKANLSGQPFDFDAAVTEQFSNGSCSMPVPADQRNPHESEDCLFLDVIVPDTSFNNQATNSSKGAAVIVYIFGGGYTGGSKTSSGNPAGLIYNSRAGGSDGIIYVGINYRLGTLGFMYGSEFSSSGGLVNAGLYDQRLALQWVQHNIHKFGGDPNRITVMGESAGGGSIIMQMTAYGSGESPPFQQAITQSPAWEPGSAGPVVQNEIYERFLGILNVESLEEARQLPSQSVIDANHILMSTVEYGATFLGPVIDGTFIPKDPKRLLLEGKVDPRVKLLTTHAENEGLRFAPPNISTNADFDQWVSLFVNSASLAVLEEITTSIYPPIFNGSLPYTTQLERADLLWAEMTSTCNPGYMHQAAQGPGYYNEFDVYPALHQGDVPYVFWNGPGSDPTVNETVASVTQSYITAFAMTGNANNAVSPPIDPYNGTHVLDMSGTTGFSEIVDVTKNSRCDYWQKALYD</sequence>
<dbReference type="PROSITE" id="PS00941">
    <property type="entry name" value="CARBOXYLESTERASE_B_2"/>
    <property type="match status" value="1"/>
</dbReference>
<evidence type="ECO:0000256" key="3">
    <source>
        <dbReference type="RuleBase" id="RU361235"/>
    </source>
</evidence>
<dbReference type="SUPFAM" id="SSF53474">
    <property type="entry name" value="alpha/beta-Hydrolases"/>
    <property type="match status" value="1"/>
</dbReference>
<evidence type="ECO:0000313" key="5">
    <source>
        <dbReference type="EMBL" id="ANM86576.1"/>
    </source>
</evidence>
<dbReference type="InterPro" id="IPR002018">
    <property type="entry name" value="CarbesteraseB"/>
</dbReference>
<dbReference type="Gene3D" id="3.40.50.1820">
    <property type="entry name" value="alpha/beta hydrolase"/>
    <property type="match status" value="1"/>
</dbReference>
<organism evidence="5">
    <name type="scientific">Cladonia uncialis subsp. uncialis</name>
    <dbReference type="NCBI Taxonomy" id="180999"/>
    <lineage>
        <taxon>Eukaryota</taxon>
        <taxon>Fungi</taxon>
        <taxon>Dikarya</taxon>
        <taxon>Ascomycota</taxon>
        <taxon>Pezizomycotina</taxon>
        <taxon>Lecanoromycetes</taxon>
        <taxon>OSLEUM clade</taxon>
        <taxon>Lecanoromycetidae</taxon>
        <taxon>Lecanorales</taxon>
        <taxon>Lecanorineae</taxon>
        <taxon>Cladoniaceae</taxon>
        <taxon>Cladonia</taxon>
    </lineage>
</organism>
<evidence type="ECO:0000313" key="6">
    <source>
        <dbReference type="EMBL" id="AUW31359.1"/>
    </source>
</evidence>
<dbReference type="GO" id="GO:0016787">
    <property type="term" value="F:hydrolase activity"/>
    <property type="evidence" value="ECO:0007669"/>
    <property type="project" value="UniProtKB-KW"/>
</dbReference>
<evidence type="ECO:0000256" key="2">
    <source>
        <dbReference type="ARBA" id="ARBA00022801"/>
    </source>
</evidence>
<feature type="domain" description="Carboxylesterase type B" evidence="4">
    <location>
        <begin position="112"/>
        <end position="625"/>
    </location>
</feature>
<dbReference type="EMBL" id="MG777507">
    <property type="protein sequence ID" value="AUW31359.1"/>
    <property type="molecule type" value="Genomic_DNA"/>
</dbReference>
<evidence type="ECO:0000259" key="4">
    <source>
        <dbReference type="Pfam" id="PF00135"/>
    </source>
</evidence>
<reference evidence="6" key="2">
    <citation type="submission" date="2017-12" db="EMBL/GenBank/DDBJ databases">
        <title>Genome Sequencing Reveals a Rich Biosynthetic Potential.</title>
        <authorList>
            <person name="Bertrand R.L."/>
            <person name="Abdel-Hameed M.E."/>
            <person name="Sorensen J.L."/>
        </authorList>
    </citation>
    <scope>NUCLEOTIDE SEQUENCE</scope>
</reference>
<name>A0A1Z1C4L8_CLAUC</name>
<dbReference type="EMBL" id="KX264276">
    <property type="protein sequence ID" value="ANM86576.1"/>
    <property type="molecule type" value="Genomic_DNA"/>
</dbReference>
<dbReference type="EC" id="3.1.1.-" evidence="3"/>
<keyword evidence="2 3" id="KW-0378">Hydrolase</keyword>
<dbReference type="Pfam" id="PF00135">
    <property type="entry name" value="COesterase"/>
    <property type="match status" value="1"/>
</dbReference>
<accession>A0A1Z1C4L8</accession>
<dbReference type="InterPro" id="IPR019826">
    <property type="entry name" value="Carboxylesterase_B_AS"/>
</dbReference>
<proteinExistence type="inferred from homology"/>
<dbReference type="AlphaFoldDB" id="A0A1Z1C4L8"/>